<reference evidence="2" key="1">
    <citation type="submission" date="2023-06" db="EMBL/GenBank/DDBJ databases">
        <title>Genome-scale phylogeny and comparative genomics of the fungal order Sordariales.</title>
        <authorList>
            <consortium name="Lawrence Berkeley National Laboratory"/>
            <person name="Hensen N."/>
            <person name="Bonometti L."/>
            <person name="Westerberg I."/>
            <person name="Brannstrom I.O."/>
            <person name="Guillou S."/>
            <person name="Cros-Aarteil S."/>
            <person name="Calhoun S."/>
            <person name="Haridas S."/>
            <person name="Kuo A."/>
            <person name="Mondo S."/>
            <person name="Pangilinan J."/>
            <person name="Riley R."/>
            <person name="Labutti K."/>
            <person name="Andreopoulos B."/>
            <person name="Lipzen A."/>
            <person name="Chen C."/>
            <person name="Yanf M."/>
            <person name="Daum C."/>
            <person name="Ng V."/>
            <person name="Clum A."/>
            <person name="Steindorff A."/>
            <person name="Ohm R."/>
            <person name="Martin F."/>
            <person name="Silar P."/>
            <person name="Natvig D."/>
            <person name="Lalanne C."/>
            <person name="Gautier V."/>
            <person name="Ament-Velasquez S.L."/>
            <person name="Kruys A."/>
            <person name="Hutchinson M.I."/>
            <person name="Powell A.J."/>
            <person name="Barry K."/>
            <person name="Miller A.N."/>
            <person name="Grigoriev I.V."/>
            <person name="Debuchy R."/>
            <person name="Gladieux P."/>
            <person name="Thoren M.H."/>
            <person name="Johannesson H."/>
        </authorList>
    </citation>
    <scope>NUCLEOTIDE SEQUENCE</scope>
    <source>
        <strain evidence="2">CBS 307.81</strain>
    </source>
</reference>
<feature type="transmembrane region" description="Helical" evidence="1">
    <location>
        <begin position="83"/>
        <end position="109"/>
    </location>
</feature>
<dbReference type="Proteomes" id="UP001174997">
    <property type="component" value="Unassembled WGS sequence"/>
</dbReference>
<feature type="transmembrane region" description="Helical" evidence="1">
    <location>
        <begin position="151"/>
        <end position="184"/>
    </location>
</feature>
<keyword evidence="3" id="KW-1185">Reference proteome</keyword>
<keyword evidence="1" id="KW-0812">Transmembrane</keyword>
<gene>
    <name evidence="2" type="ORF">QBC41DRAFT_74784</name>
</gene>
<organism evidence="2 3">
    <name type="scientific">Cercophora samala</name>
    <dbReference type="NCBI Taxonomy" id="330535"/>
    <lineage>
        <taxon>Eukaryota</taxon>
        <taxon>Fungi</taxon>
        <taxon>Dikarya</taxon>
        <taxon>Ascomycota</taxon>
        <taxon>Pezizomycotina</taxon>
        <taxon>Sordariomycetes</taxon>
        <taxon>Sordariomycetidae</taxon>
        <taxon>Sordariales</taxon>
        <taxon>Lasiosphaeriaceae</taxon>
        <taxon>Cercophora</taxon>
    </lineage>
</organism>
<protein>
    <submittedName>
        <fullName evidence="2">Uncharacterized protein</fullName>
    </submittedName>
</protein>
<sequence>MHTTLLYDCNDTYLILAFLMHDAPYDTHTFIYRRSFVQAGPATTNYRHSLLLPDHTDLIPNLDAPFTNFAYSRHRHTLLFRHFWFWILIPNCIASVVLALFFITLIIFFGKDFNLSLCVFGADGQAGRQHTCMAGCCFLYFLLGGNHKGTFLYTAFGFFWVLRICIGTASYLAFCLIWLLCLFFSGEQKGRKIPGVYSGGIG</sequence>
<evidence type="ECO:0000313" key="3">
    <source>
        <dbReference type="Proteomes" id="UP001174997"/>
    </source>
</evidence>
<accession>A0AA39ZH33</accession>
<dbReference type="EMBL" id="JAULSY010000031">
    <property type="protein sequence ID" value="KAK0670477.1"/>
    <property type="molecule type" value="Genomic_DNA"/>
</dbReference>
<keyword evidence="1" id="KW-1133">Transmembrane helix</keyword>
<name>A0AA39ZH33_9PEZI</name>
<dbReference type="AlphaFoldDB" id="A0AA39ZH33"/>
<proteinExistence type="predicted"/>
<comment type="caution">
    <text evidence="2">The sequence shown here is derived from an EMBL/GenBank/DDBJ whole genome shotgun (WGS) entry which is preliminary data.</text>
</comment>
<keyword evidence="1" id="KW-0472">Membrane</keyword>
<evidence type="ECO:0000313" key="2">
    <source>
        <dbReference type="EMBL" id="KAK0670477.1"/>
    </source>
</evidence>
<evidence type="ECO:0000256" key="1">
    <source>
        <dbReference type="SAM" id="Phobius"/>
    </source>
</evidence>